<dbReference type="SUPFAM" id="SSF48498">
    <property type="entry name" value="Tetracyclin repressor-like, C-terminal domain"/>
    <property type="match status" value="1"/>
</dbReference>
<evidence type="ECO:0000313" key="3">
    <source>
        <dbReference type="EMBL" id="MPM84192.1"/>
    </source>
</evidence>
<dbReference type="InterPro" id="IPR009057">
    <property type="entry name" value="Homeodomain-like_sf"/>
</dbReference>
<dbReference type="PROSITE" id="PS50977">
    <property type="entry name" value="HTH_TETR_2"/>
    <property type="match status" value="1"/>
</dbReference>
<dbReference type="PANTHER" id="PTHR43479">
    <property type="entry name" value="ACREF/ENVCD OPERON REPRESSOR-RELATED"/>
    <property type="match status" value="1"/>
</dbReference>
<comment type="caution">
    <text evidence="3">The sequence shown here is derived from an EMBL/GenBank/DDBJ whole genome shotgun (WGS) entry which is preliminary data.</text>
</comment>
<organism evidence="3">
    <name type="scientific">bioreactor metagenome</name>
    <dbReference type="NCBI Taxonomy" id="1076179"/>
    <lineage>
        <taxon>unclassified sequences</taxon>
        <taxon>metagenomes</taxon>
        <taxon>ecological metagenomes</taxon>
    </lineage>
</organism>
<protein>
    <submittedName>
        <fullName evidence="3">HTH-type transcriptional regulator AcrR</fullName>
    </submittedName>
</protein>
<gene>
    <name evidence="3" type="primary">acrR_2</name>
    <name evidence="3" type="ORF">SDC9_131263</name>
</gene>
<dbReference type="PRINTS" id="PR00455">
    <property type="entry name" value="HTHTETR"/>
</dbReference>
<evidence type="ECO:0000256" key="1">
    <source>
        <dbReference type="ARBA" id="ARBA00023125"/>
    </source>
</evidence>
<dbReference type="InterPro" id="IPR036271">
    <property type="entry name" value="Tet_transcr_reg_TetR-rel_C_sf"/>
</dbReference>
<dbReference type="Pfam" id="PF00440">
    <property type="entry name" value="TetR_N"/>
    <property type="match status" value="1"/>
</dbReference>
<dbReference type="InterPro" id="IPR050624">
    <property type="entry name" value="HTH-type_Tx_Regulator"/>
</dbReference>
<evidence type="ECO:0000259" key="2">
    <source>
        <dbReference type="PROSITE" id="PS50977"/>
    </source>
</evidence>
<dbReference type="InterPro" id="IPR023772">
    <property type="entry name" value="DNA-bd_HTH_TetR-type_CS"/>
</dbReference>
<reference evidence="3" key="1">
    <citation type="submission" date="2019-08" db="EMBL/GenBank/DDBJ databases">
        <authorList>
            <person name="Kucharzyk K."/>
            <person name="Murdoch R.W."/>
            <person name="Higgins S."/>
            <person name="Loffler F."/>
        </authorList>
    </citation>
    <scope>NUCLEOTIDE SEQUENCE</scope>
</reference>
<dbReference type="Gene3D" id="1.10.357.10">
    <property type="entry name" value="Tetracycline Repressor, domain 2"/>
    <property type="match status" value="1"/>
</dbReference>
<dbReference type="PROSITE" id="PS01081">
    <property type="entry name" value="HTH_TETR_1"/>
    <property type="match status" value="1"/>
</dbReference>
<dbReference type="GO" id="GO:0003677">
    <property type="term" value="F:DNA binding"/>
    <property type="evidence" value="ECO:0007669"/>
    <property type="project" value="UniProtKB-KW"/>
</dbReference>
<dbReference type="EMBL" id="VSSQ01032805">
    <property type="protein sequence ID" value="MPM84192.1"/>
    <property type="molecule type" value="Genomic_DNA"/>
</dbReference>
<keyword evidence="1" id="KW-0238">DNA-binding</keyword>
<dbReference type="AlphaFoldDB" id="A0A645D6C6"/>
<proteinExistence type="predicted"/>
<feature type="domain" description="HTH tetR-type" evidence="2">
    <location>
        <begin position="14"/>
        <end position="74"/>
    </location>
</feature>
<dbReference type="SUPFAM" id="SSF46689">
    <property type="entry name" value="Homeodomain-like"/>
    <property type="match status" value="1"/>
</dbReference>
<accession>A0A645D6C6</accession>
<dbReference type="PANTHER" id="PTHR43479:SF11">
    <property type="entry name" value="ACREF_ENVCD OPERON REPRESSOR-RELATED"/>
    <property type="match status" value="1"/>
</dbReference>
<name>A0A645D6C6_9ZZZZ</name>
<sequence>MRKNHIDKRKVQGAGTKRKLYDIAGRLFAQRGFSDVSIEDITDEAGVTKGAFYVHFASKDALISLLIEDNVSRSDTDYKAFLEGLPDDMPCASAMLALAGKIADTLSNTLGCDNMKKVYRMLMTKSAGTEAVQEYGRDLYALVRGILEKGLERGEFTSTLSPEALSRHFVMALRGTAFEWCVRYPDFDLKEQTTQHIRLLLGGIENRIQTHREEIL</sequence>
<dbReference type="InterPro" id="IPR001647">
    <property type="entry name" value="HTH_TetR"/>
</dbReference>